<dbReference type="PANTHER" id="PTHR43819">
    <property type="entry name" value="ARCHAEAL-TYPE GLUTAMATE SYNTHASE [NADPH]"/>
    <property type="match status" value="1"/>
</dbReference>
<dbReference type="InterPro" id="IPR002932">
    <property type="entry name" value="Glu_synthdom"/>
</dbReference>
<dbReference type="InterPro" id="IPR013785">
    <property type="entry name" value="Aldolase_TIM"/>
</dbReference>
<evidence type="ECO:0000256" key="3">
    <source>
        <dbReference type="SAM" id="Phobius"/>
    </source>
</evidence>
<dbReference type="SUPFAM" id="SSF51395">
    <property type="entry name" value="FMN-linked oxidoreductases"/>
    <property type="match status" value="1"/>
</dbReference>
<dbReference type="Proteomes" id="UP001596620">
    <property type="component" value="Unassembled WGS sequence"/>
</dbReference>
<keyword evidence="3" id="KW-0812">Transmembrane</keyword>
<gene>
    <name evidence="5" type="ORF">ACFQU8_03170</name>
</gene>
<feature type="transmembrane region" description="Helical" evidence="3">
    <location>
        <begin position="6"/>
        <end position="29"/>
    </location>
</feature>
<dbReference type="RefSeq" id="WP_382357723.1">
    <property type="nucleotide sequence ID" value="NZ_JBHTGR010000005.1"/>
</dbReference>
<comment type="similarity">
    <text evidence="1 2">Belongs to the glutamate synthase family.</text>
</comment>
<keyword evidence="3" id="KW-0472">Membrane</keyword>
<comment type="caution">
    <text evidence="5">The sequence shown here is derived from an EMBL/GenBank/DDBJ whole genome shotgun (WGS) entry which is preliminary data.</text>
</comment>
<evidence type="ECO:0000256" key="2">
    <source>
        <dbReference type="PIRNR" id="PIRNR006429"/>
    </source>
</evidence>
<protein>
    <submittedName>
        <fullName evidence="5">FMN-binding glutamate synthase family protein</fullName>
    </submittedName>
</protein>
<organism evidence="5 6">
    <name type="scientific">Lentibacillus kimchii</name>
    <dbReference type="NCBI Taxonomy" id="1542911"/>
    <lineage>
        <taxon>Bacteria</taxon>
        <taxon>Bacillati</taxon>
        <taxon>Bacillota</taxon>
        <taxon>Bacilli</taxon>
        <taxon>Bacillales</taxon>
        <taxon>Bacillaceae</taxon>
        <taxon>Lentibacillus</taxon>
    </lineage>
</organism>
<dbReference type="Pfam" id="PF01645">
    <property type="entry name" value="Glu_synthase"/>
    <property type="match status" value="1"/>
</dbReference>
<accession>A0ABW2UUA6</accession>
<dbReference type="PIRSF" id="PIRSF006429">
    <property type="entry name" value="GOGAT_lg_2"/>
    <property type="match status" value="1"/>
</dbReference>
<evidence type="ECO:0000259" key="4">
    <source>
        <dbReference type="Pfam" id="PF01645"/>
    </source>
</evidence>
<keyword evidence="6" id="KW-1185">Reference proteome</keyword>
<name>A0ABW2UUA6_9BACI</name>
<evidence type="ECO:0000313" key="6">
    <source>
        <dbReference type="Proteomes" id="UP001596620"/>
    </source>
</evidence>
<reference evidence="6" key="1">
    <citation type="journal article" date="2019" name="Int. J. Syst. Evol. Microbiol.">
        <title>The Global Catalogue of Microorganisms (GCM) 10K type strain sequencing project: providing services to taxonomists for standard genome sequencing and annotation.</title>
        <authorList>
            <consortium name="The Broad Institute Genomics Platform"/>
            <consortium name="The Broad Institute Genome Sequencing Center for Infectious Disease"/>
            <person name="Wu L."/>
            <person name="Ma J."/>
        </authorList>
    </citation>
    <scope>NUCLEOTIDE SEQUENCE [LARGE SCALE GENOMIC DNA]</scope>
    <source>
        <strain evidence="6">JCM 30234</strain>
    </source>
</reference>
<proteinExistence type="inferred from homology"/>
<sequence length="520" mass="57583">MVTKWVIIALVVFLILIVLIPGVILFRLYRRDTQQKQHAVLQNYPVLGRVRYILEKIGPELRQYLFLNDQEGKPFNRDQFEFVVKAGKYNSSIMSYGSERNFADDGFYLTNSMFPALDDELRIGKTPAIKTRTYEIDQENLFKRKEKSKETEINPSYLADEDNVILGFHTARQPFYLKGLIGQSAMSYGSLGENAITALSEGLGIAGGSWMNTGEGSVSPYHLKGDTDLIMQISPGLFGVRDKAGNFSWEAFRKQSEVEQVKAFELKLAQGAKTKGGHVNGEKVTEEIARIRHVEPGQDIDSPNRFPGISSPEELLFFLDQLRDVSGKPIGIKIVVGDEQQVDSLVSKMADSGIVPDFVTIDGSEGGTGASFYALAESVGLPAFSALPLVDEALKRYGLRDNLKIIASGKLMTPDKIAIALCLGADLINIARGFMISTGCIMAQVCHTNTCPVGVATTDQHLQQGLVVDEKKYRVANYLTVLRQDLFDLAAVAGLDSPTKFNRDHLVYRSAFRQFSQEQV</sequence>
<evidence type="ECO:0000256" key="1">
    <source>
        <dbReference type="ARBA" id="ARBA00009716"/>
    </source>
</evidence>
<dbReference type="InterPro" id="IPR024188">
    <property type="entry name" value="GltB"/>
</dbReference>
<keyword evidence="3" id="KW-1133">Transmembrane helix</keyword>
<feature type="domain" description="Glutamate synthase" evidence="4">
    <location>
        <begin position="125"/>
        <end position="495"/>
    </location>
</feature>
<evidence type="ECO:0000313" key="5">
    <source>
        <dbReference type="EMBL" id="MFC7746241.1"/>
    </source>
</evidence>
<dbReference type="Gene3D" id="3.20.20.70">
    <property type="entry name" value="Aldolase class I"/>
    <property type="match status" value="1"/>
</dbReference>
<dbReference type="EMBL" id="JBHTGR010000005">
    <property type="protein sequence ID" value="MFC7746241.1"/>
    <property type="molecule type" value="Genomic_DNA"/>
</dbReference>
<dbReference type="PANTHER" id="PTHR43819:SF1">
    <property type="entry name" value="ARCHAEAL-TYPE GLUTAMATE SYNTHASE [NADPH]"/>
    <property type="match status" value="1"/>
</dbReference>
<dbReference type="CDD" id="cd02808">
    <property type="entry name" value="GltS_FMN"/>
    <property type="match status" value="1"/>
</dbReference>